<dbReference type="AlphaFoldDB" id="A0A929MQR2"/>
<reference evidence="2" key="1">
    <citation type="submission" date="2020-04" db="EMBL/GenBank/DDBJ databases">
        <title>Deep metagenomics examines the oral microbiome during advanced dental caries in children, revealing novel taxa and co-occurrences with host molecules.</title>
        <authorList>
            <person name="Baker J.L."/>
            <person name="Morton J.T."/>
            <person name="Dinis M."/>
            <person name="Alvarez R."/>
            <person name="Tran N.C."/>
            <person name="Knight R."/>
            <person name="Edlund A."/>
        </authorList>
    </citation>
    <scope>NUCLEOTIDE SEQUENCE</scope>
    <source>
        <strain evidence="2">JCVI_23_bin.16</strain>
    </source>
</reference>
<evidence type="ECO:0000259" key="1">
    <source>
        <dbReference type="Pfam" id="PF21445"/>
    </source>
</evidence>
<organism evidence="2 3">
    <name type="scientific">Abiotrophia defectiva</name>
    <name type="common">Streptococcus defectivus</name>
    <dbReference type="NCBI Taxonomy" id="46125"/>
    <lineage>
        <taxon>Bacteria</taxon>
        <taxon>Bacillati</taxon>
        <taxon>Bacillota</taxon>
        <taxon>Bacilli</taxon>
        <taxon>Lactobacillales</taxon>
        <taxon>Aerococcaceae</taxon>
        <taxon>Abiotrophia</taxon>
    </lineage>
</organism>
<sequence>MLQFVLGGLDRAKKSVLLDHLLDIQAKEPEAQFFYLVPEHLKFDMESYLLAAVQDKYGSNEAALVDIQVVSF</sequence>
<name>A0A929MQR2_ABIDE</name>
<proteinExistence type="predicted"/>
<dbReference type="Gene3D" id="3.40.50.300">
    <property type="entry name" value="P-loop containing nucleotide triphosphate hydrolases"/>
    <property type="match status" value="1"/>
</dbReference>
<feature type="domain" description="ATP-dependent helicase/deoxyribonuclease subunit B N-terminal" evidence="1">
    <location>
        <begin position="4"/>
        <end position="72"/>
    </location>
</feature>
<dbReference type="EMBL" id="JABZFV010000396">
    <property type="protein sequence ID" value="MBF0935788.1"/>
    <property type="molecule type" value="Genomic_DNA"/>
</dbReference>
<dbReference type="Pfam" id="PF21445">
    <property type="entry name" value="ADDB_N"/>
    <property type="match status" value="1"/>
</dbReference>
<protein>
    <recommendedName>
        <fullName evidence="1">ATP-dependent helicase/deoxyribonuclease subunit B N-terminal domain-containing protein</fullName>
    </recommendedName>
</protein>
<evidence type="ECO:0000313" key="3">
    <source>
        <dbReference type="Proteomes" id="UP000757900"/>
    </source>
</evidence>
<gene>
    <name evidence="2" type="ORF">HXK00_09155</name>
</gene>
<dbReference type="Proteomes" id="UP000757900">
    <property type="component" value="Unassembled WGS sequence"/>
</dbReference>
<evidence type="ECO:0000313" key="2">
    <source>
        <dbReference type="EMBL" id="MBF0935788.1"/>
    </source>
</evidence>
<dbReference type="InterPro" id="IPR027417">
    <property type="entry name" value="P-loop_NTPase"/>
</dbReference>
<accession>A0A929MQR2</accession>
<dbReference type="InterPro" id="IPR049035">
    <property type="entry name" value="ADDB_N"/>
</dbReference>
<feature type="non-terminal residue" evidence="2">
    <location>
        <position position="72"/>
    </location>
</feature>
<comment type="caution">
    <text evidence="2">The sequence shown here is derived from an EMBL/GenBank/DDBJ whole genome shotgun (WGS) entry which is preliminary data.</text>
</comment>